<dbReference type="NCBIfam" id="TIGR00091">
    <property type="entry name" value="tRNA (guanosine(46)-N7)-methyltransferase TrmB"/>
    <property type="match status" value="1"/>
</dbReference>
<dbReference type="PANTHER" id="PTHR23417">
    <property type="entry name" value="3-DEOXY-D-MANNO-OCTULOSONIC-ACID TRANSFERASE/TRNA GUANINE-N 7 - -METHYLTRANSFERASE"/>
    <property type="match status" value="1"/>
</dbReference>
<dbReference type="GO" id="GO:0043527">
    <property type="term" value="C:tRNA methyltransferase complex"/>
    <property type="evidence" value="ECO:0007669"/>
    <property type="project" value="TreeGrafter"/>
</dbReference>
<keyword evidence="3 7" id="KW-0489">Methyltransferase</keyword>
<comment type="caution">
    <text evidence="8">The sequence shown here is derived from an EMBL/GenBank/DDBJ whole genome shotgun (WGS) entry which is preliminary data.</text>
</comment>
<dbReference type="CDD" id="cd02440">
    <property type="entry name" value="AdoMet_MTases"/>
    <property type="match status" value="1"/>
</dbReference>
<proteinExistence type="inferred from homology"/>
<dbReference type="EC" id="2.1.1.33" evidence="7"/>
<evidence type="ECO:0000256" key="1">
    <source>
        <dbReference type="ARBA" id="ARBA00000142"/>
    </source>
</evidence>
<dbReference type="EMBL" id="SEWY01000005">
    <property type="protein sequence ID" value="TBH71192.1"/>
    <property type="molecule type" value="Genomic_DNA"/>
</dbReference>
<organism evidence="8 9">
    <name type="scientific">Aquirufa antheringensis</name>
    <dbReference type="NCBI Taxonomy" id="2516559"/>
    <lineage>
        <taxon>Bacteria</taxon>
        <taxon>Pseudomonadati</taxon>
        <taxon>Bacteroidota</taxon>
        <taxon>Cytophagia</taxon>
        <taxon>Cytophagales</taxon>
        <taxon>Flectobacillaceae</taxon>
        <taxon>Aquirufa</taxon>
    </lineage>
</organism>
<reference evidence="8 9" key="1">
    <citation type="submission" date="2019-02" db="EMBL/GenBank/DDBJ databases">
        <title>Genome of a new Bacteroidetes strain.</title>
        <authorList>
            <person name="Pitt A."/>
        </authorList>
    </citation>
    <scope>NUCLEOTIDE SEQUENCE [LARGE SCALE GENOMIC DNA]</scope>
    <source>
        <strain evidence="8 9">103A-SOEBACH</strain>
    </source>
</reference>
<dbReference type="InterPro" id="IPR055361">
    <property type="entry name" value="tRNA_methyltr_TrmB_bact"/>
</dbReference>
<comment type="pathway">
    <text evidence="7">tRNA modification; N(7)-methylguanine-tRNA biosynthesis.</text>
</comment>
<dbReference type="HAMAP" id="MF_01057">
    <property type="entry name" value="tRNA_methyltr_TrmB"/>
    <property type="match status" value="1"/>
</dbReference>
<keyword evidence="5 7" id="KW-0949">S-adenosyl-L-methionine</keyword>
<dbReference type="PROSITE" id="PS51625">
    <property type="entry name" value="SAM_MT_TRMB"/>
    <property type="match status" value="1"/>
</dbReference>
<feature type="binding site" evidence="7">
    <location>
        <position position="157"/>
    </location>
    <ligand>
        <name>substrate</name>
    </ligand>
</feature>
<dbReference type="InterPro" id="IPR029063">
    <property type="entry name" value="SAM-dependent_MTases_sf"/>
</dbReference>
<evidence type="ECO:0000256" key="4">
    <source>
        <dbReference type="ARBA" id="ARBA00022679"/>
    </source>
</evidence>
<accession>A0A4V6MRH9</accession>
<keyword evidence="6 7" id="KW-0819">tRNA processing</keyword>
<dbReference type="Pfam" id="PF02390">
    <property type="entry name" value="Methyltransf_4"/>
    <property type="match status" value="1"/>
</dbReference>
<comment type="similarity">
    <text evidence="7">Belongs to the class I-like SAM-binding methyltransferase superfamily. TrmB family.</text>
</comment>
<dbReference type="UniPathway" id="UPA00989"/>
<keyword evidence="4 7" id="KW-0808">Transferase</keyword>
<dbReference type="RefSeq" id="WP_130923808.1">
    <property type="nucleotide sequence ID" value="NZ_JAANOL010000001.1"/>
</dbReference>
<name>A0A4V6MRH9_9BACT</name>
<evidence type="ECO:0000256" key="2">
    <source>
        <dbReference type="ARBA" id="ARBA00003015"/>
    </source>
</evidence>
<sequence length="219" mass="25451">MSRRKTAKYNLAIALDNVIQSPKPIFGTLAGKWKSDYFKNDSSLVLELGCGRGEYTNGLGKLFPDMNFIGVDVKGDRLAQGGRAARELELTNTAFLRIHMQEIDEQFTENEVDEIWITFPDPRLRDRDEKRRLTFHTFLNRYKKILKPGGILHLKTDSLPFFEFSEGSLSENGWDVIVKTNDLYTSEWMDDHYGIKTRFEEMFYEKGFNINYLRAINAK</sequence>
<evidence type="ECO:0000256" key="3">
    <source>
        <dbReference type="ARBA" id="ARBA00022603"/>
    </source>
</evidence>
<comment type="catalytic activity">
    <reaction evidence="1 7">
        <text>guanosine(46) in tRNA + S-adenosyl-L-methionine = N(7)-methylguanosine(46) in tRNA + S-adenosyl-L-homocysteine</text>
        <dbReference type="Rhea" id="RHEA:42708"/>
        <dbReference type="Rhea" id="RHEA-COMP:10188"/>
        <dbReference type="Rhea" id="RHEA-COMP:10189"/>
        <dbReference type="ChEBI" id="CHEBI:57856"/>
        <dbReference type="ChEBI" id="CHEBI:59789"/>
        <dbReference type="ChEBI" id="CHEBI:74269"/>
        <dbReference type="ChEBI" id="CHEBI:74480"/>
        <dbReference type="EC" id="2.1.1.33"/>
    </reaction>
</comment>
<keyword evidence="9" id="KW-1185">Reference proteome</keyword>
<evidence type="ECO:0000256" key="7">
    <source>
        <dbReference type="HAMAP-Rule" id="MF_01057"/>
    </source>
</evidence>
<feature type="binding site" evidence="7">
    <location>
        <position position="121"/>
    </location>
    <ligand>
        <name>S-adenosyl-L-methionine</name>
        <dbReference type="ChEBI" id="CHEBI:59789"/>
    </ligand>
</feature>
<gene>
    <name evidence="7 8" type="primary">trmB</name>
    <name evidence="8" type="ORF">EWU20_10540</name>
</gene>
<dbReference type="Gene3D" id="3.40.50.150">
    <property type="entry name" value="Vaccinia Virus protein VP39"/>
    <property type="match status" value="1"/>
</dbReference>
<feature type="binding site" evidence="7">
    <location>
        <begin position="197"/>
        <end position="200"/>
    </location>
    <ligand>
        <name>substrate</name>
    </ligand>
</feature>
<dbReference type="Proteomes" id="UP000293583">
    <property type="component" value="Unassembled WGS sequence"/>
</dbReference>
<protein>
    <recommendedName>
        <fullName evidence="7">tRNA (guanine-N(7)-)-methyltransferase</fullName>
        <ecNumber evidence="7">2.1.1.33</ecNumber>
    </recommendedName>
    <alternativeName>
        <fullName evidence="7">tRNA (guanine(46)-N(7))-methyltransferase</fullName>
    </alternativeName>
    <alternativeName>
        <fullName evidence="7">tRNA(m7G46)-methyltransferase</fullName>
    </alternativeName>
</protein>
<evidence type="ECO:0000313" key="9">
    <source>
        <dbReference type="Proteomes" id="UP000293583"/>
    </source>
</evidence>
<evidence type="ECO:0000256" key="5">
    <source>
        <dbReference type="ARBA" id="ARBA00022691"/>
    </source>
</evidence>
<dbReference type="SUPFAM" id="SSF53335">
    <property type="entry name" value="S-adenosyl-L-methionine-dependent methyltransferases"/>
    <property type="match status" value="1"/>
</dbReference>
<feature type="binding site" evidence="7">
    <location>
        <position position="47"/>
    </location>
    <ligand>
        <name>S-adenosyl-L-methionine</name>
        <dbReference type="ChEBI" id="CHEBI:59789"/>
    </ligand>
</feature>
<evidence type="ECO:0000256" key="6">
    <source>
        <dbReference type="ARBA" id="ARBA00022694"/>
    </source>
</evidence>
<dbReference type="InterPro" id="IPR003358">
    <property type="entry name" value="tRNA_(Gua-N-7)_MeTrfase_Trmb"/>
</dbReference>
<dbReference type="NCBIfam" id="NF001080">
    <property type="entry name" value="PRK00121.2-2"/>
    <property type="match status" value="1"/>
</dbReference>
<dbReference type="GO" id="GO:0008176">
    <property type="term" value="F:tRNA (guanine(46)-N7)-methyltransferase activity"/>
    <property type="evidence" value="ECO:0007669"/>
    <property type="project" value="UniProtKB-UniRule"/>
</dbReference>
<evidence type="ECO:0000313" key="8">
    <source>
        <dbReference type="EMBL" id="TBH71192.1"/>
    </source>
</evidence>
<dbReference type="AlphaFoldDB" id="A0A4V6MRH9"/>
<dbReference type="OrthoDB" id="9802090at2"/>
<dbReference type="PANTHER" id="PTHR23417:SF14">
    <property type="entry name" value="PENTACOTRIPEPTIDE-REPEAT REGION OF PRORP DOMAIN-CONTAINING PROTEIN"/>
    <property type="match status" value="1"/>
</dbReference>
<comment type="caution">
    <text evidence="7">Lacks conserved residue(s) required for the propagation of feature annotation.</text>
</comment>
<feature type="binding site" evidence="7">
    <location>
        <position position="72"/>
    </location>
    <ligand>
        <name>S-adenosyl-L-methionine</name>
        <dbReference type="ChEBI" id="CHEBI:59789"/>
    </ligand>
</feature>
<comment type="function">
    <text evidence="2 7">Catalyzes the formation of N(7)-methylguanine at position 46 (m7G46) in tRNA.</text>
</comment>